<dbReference type="AlphaFoldDB" id="A0A2S7WQG5"/>
<dbReference type="Gene3D" id="1.10.150.130">
    <property type="match status" value="1"/>
</dbReference>
<dbReference type="GO" id="GO:0015074">
    <property type="term" value="P:DNA integration"/>
    <property type="evidence" value="ECO:0007669"/>
    <property type="project" value="InterPro"/>
</dbReference>
<protein>
    <submittedName>
        <fullName evidence="3">Uncharacterized protein</fullName>
    </submittedName>
</protein>
<dbReference type="EMBL" id="MSCN01000001">
    <property type="protein sequence ID" value="PQJ79552.1"/>
    <property type="molecule type" value="Genomic_DNA"/>
</dbReference>
<dbReference type="GO" id="GO:0003677">
    <property type="term" value="F:DNA binding"/>
    <property type="evidence" value="ECO:0007669"/>
    <property type="project" value="UniProtKB-KW"/>
</dbReference>
<keyword evidence="1" id="KW-0238">DNA-binding</keyword>
<evidence type="ECO:0000256" key="1">
    <source>
        <dbReference type="ARBA" id="ARBA00023125"/>
    </source>
</evidence>
<dbReference type="GO" id="GO:0006310">
    <property type="term" value="P:DNA recombination"/>
    <property type="evidence" value="ECO:0007669"/>
    <property type="project" value="UniProtKB-KW"/>
</dbReference>
<dbReference type="InterPro" id="IPR013762">
    <property type="entry name" value="Integrase-like_cat_sf"/>
</dbReference>
<evidence type="ECO:0000313" key="3">
    <source>
        <dbReference type="EMBL" id="PQJ79552.1"/>
    </source>
</evidence>
<dbReference type="SUPFAM" id="SSF56349">
    <property type="entry name" value="DNA breaking-rejoining enzymes"/>
    <property type="match status" value="1"/>
</dbReference>
<organism evidence="3 4">
    <name type="scientific">Polaribacter porphyrae</name>
    <dbReference type="NCBI Taxonomy" id="1137780"/>
    <lineage>
        <taxon>Bacteria</taxon>
        <taxon>Pseudomonadati</taxon>
        <taxon>Bacteroidota</taxon>
        <taxon>Flavobacteriia</taxon>
        <taxon>Flavobacteriales</taxon>
        <taxon>Flavobacteriaceae</taxon>
    </lineage>
</organism>
<reference evidence="3 4" key="1">
    <citation type="submission" date="2016-12" db="EMBL/GenBank/DDBJ databases">
        <title>Trade-off between light-utilization and light-protection in marine flavobacteria.</title>
        <authorList>
            <person name="Kumagai Y."/>
            <person name="Yoshizawa S."/>
            <person name="Kogure K."/>
            <person name="Iwasaki W."/>
        </authorList>
    </citation>
    <scope>NUCLEOTIDE SEQUENCE [LARGE SCALE GENOMIC DNA]</scope>
    <source>
        <strain evidence="3 4">NBRC 108759</strain>
    </source>
</reference>
<comment type="caution">
    <text evidence="3">The sequence shown here is derived from an EMBL/GenBank/DDBJ whole genome shotgun (WGS) entry which is preliminary data.</text>
</comment>
<dbReference type="Gene3D" id="1.10.443.10">
    <property type="entry name" value="Intergrase catalytic core"/>
    <property type="match status" value="1"/>
</dbReference>
<dbReference type="InterPro" id="IPR010998">
    <property type="entry name" value="Integrase_recombinase_N"/>
</dbReference>
<keyword evidence="2" id="KW-0233">DNA recombination</keyword>
<gene>
    <name evidence="3" type="ORF">BTO18_10375</name>
</gene>
<sequence length="433" mass="51623">MASIKFNIISRKNPSNLNIRFYHGKNIDCNAKSNILIDPKIWSNKMQNLKSLTDNESKKFYRTKINALKLEIIKKFTEDYSNGKLINSKWLNILIEDFYKRPTDENDYKIFLIPFITKYIDESENRINLKTGKKISFRTIQKYKTTLNQIKDFEEKEKDKYHIKNIDLDFHKRFTTHLKLDKNYSNTMIEKIISQLKSFIRNAKEKGYETSPEVESRNFTFRRDETIDIFLDEKEIEIIYNLDFSNNTRLNNVRDLFIIGLWTGLRVSDLKRINQFHFSKDRIIISSTEKTNSSVKIPIHPQVKNILTRRNKKLPRIISDQKFNLYIKEICKIAGFTERVLGYKKNSETNRKEKGYFPKYELVSSHICRRSFTTNHYGKIDDKALMAITSHRSHSQFIKYVKTTQKQHVKKVEKYWAEQNEINNSLPKLNISY</sequence>
<dbReference type="OrthoDB" id="892893at2"/>
<evidence type="ECO:0000313" key="4">
    <source>
        <dbReference type="Proteomes" id="UP000238882"/>
    </source>
</evidence>
<accession>A0A2S7WQG5</accession>
<proteinExistence type="predicted"/>
<dbReference type="Proteomes" id="UP000238882">
    <property type="component" value="Unassembled WGS sequence"/>
</dbReference>
<keyword evidence="4" id="KW-1185">Reference proteome</keyword>
<dbReference type="RefSeq" id="WP_146106912.1">
    <property type="nucleotide sequence ID" value="NZ_MSCN01000001.1"/>
</dbReference>
<name>A0A2S7WQG5_9FLAO</name>
<dbReference type="InterPro" id="IPR011010">
    <property type="entry name" value="DNA_brk_join_enz"/>
</dbReference>
<evidence type="ECO:0000256" key="2">
    <source>
        <dbReference type="ARBA" id="ARBA00023172"/>
    </source>
</evidence>